<dbReference type="Pfam" id="PF05239">
    <property type="entry name" value="PRC"/>
    <property type="match status" value="1"/>
</dbReference>
<feature type="region of interest" description="Disordered" evidence="1">
    <location>
        <begin position="315"/>
        <end position="335"/>
    </location>
</feature>
<gene>
    <name evidence="3" type="ORF">BWP39_09555</name>
</gene>
<feature type="domain" description="PRC-barrel" evidence="2">
    <location>
        <begin position="122"/>
        <end position="174"/>
    </location>
</feature>
<dbReference type="InterPro" id="IPR011033">
    <property type="entry name" value="PRC_barrel-like_sf"/>
</dbReference>
<protein>
    <submittedName>
        <fullName evidence="3">Photosystem reaction center subunit H</fullName>
    </submittedName>
</protein>
<evidence type="ECO:0000259" key="2">
    <source>
        <dbReference type="Pfam" id="PF05239"/>
    </source>
</evidence>
<organism evidence="3 4">
    <name type="scientific">Paraburkholderia acidicola</name>
    <dbReference type="NCBI Taxonomy" id="1912599"/>
    <lineage>
        <taxon>Bacteria</taxon>
        <taxon>Pseudomonadati</taxon>
        <taxon>Pseudomonadota</taxon>
        <taxon>Betaproteobacteria</taxon>
        <taxon>Burkholderiales</taxon>
        <taxon>Burkholderiaceae</taxon>
        <taxon>Paraburkholderia</taxon>
    </lineage>
</organism>
<dbReference type="InterPro" id="IPR027275">
    <property type="entry name" value="PRC-brl_dom"/>
</dbReference>
<comment type="caution">
    <text evidence="3">The sequence shown here is derived from an EMBL/GenBank/DDBJ whole genome shotgun (WGS) entry which is preliminary data.</text>
</comment>
<evidence type="ECO:0000313" key="4">
    <source>
        <dbReference type="Proteomes" id="UP000218022"/>
    </source>
</evidence>
<dbReference type="Proteomes" id="UP000218022">
    <property type="component" value="Unassembled WGS sequence"/>
</dbReference>
<dbReference type="OrthoDB" id="6366681at2"/>
<sequence length="335" mass="34751">MEYSLMSGGLPRPASRLSTPLLPGALAALVLSGCALFHGQQPAPITDALVSTVEPASEPVAASEPETDEPETAGHETPRKPKHPAVKPRKPEPPPPTPASAPVAPPPAPIITTRLIDRSQTHALLDSEVQRRDGKVIGRAVDLVADAGGKPNEMIVNLQGFLGIGDRKVSFPWSVFRFTPGGHGSPITLDVPVGKLPPADRPKRTGADVPVTATQLPLLDTTVERPNGAAVGRVVDVLIDGSAQPQAVVLDVSGMVSPDRRTIAANWSALRFVTKDKLLHALLDLNDAQIKASPPYASDKPIQAVSPVVPVAAAPASTAPPVAPPAAASPARASR</sequence>
<evidence type="ECO:0000256" key="1">
    <source>
        <dbReference type="SAM" id="MobiDB-lite"/>
    </source>
</evidence>
<reference evidence="3 4" key="1">
    <citation type="submission" date="2017-01" db="EMBL/GenBank/DDBJ databases">
        <title>Whole-Genome Shotgun Sequencing of Two beta-Proteobacterial Species in Search of the Bulgecin Biosynthetic Cluster.</title>
        <authorList>
            <person name="Horsman M.E."/>
            <person name="Marous D.R."/>
            <person name="Li R."/>
            <person name="Oliver R.A."/>
            <person name="Byun B."/>
            <person name="Emrich S.J."/>
            <person name="Boggess B."/>
            <person name="Townsend C.A."/>
            <person name="Mobashery S."/>
        </authorList>
    </citation>
    <scope>NUCLEOTIDE SEQUENCE [LARGE SCALE GENOMIC DNA]</scope>
    <source>
        <strain evidence="3 4">ATCC 31363</strain>
    </source>
</reference>
<accession>A0A2A4F1Q6</accession>
<proteinExistence type="predicted"/>
<feature type="region of interest" description="Disordered" evidence="1">
    <location>
        <begin position="51"/>
        <end position="109"/>
    </location>
</feature>
<dbReference type="EMBL" id="MTZV01000003">
    <property type="protein sequence ID" value="PCE27025.1"/>
    <property type="molecule type" value="Genomic_DNA"/>
</dbReference>
<evidence type="ECO:0000313" key="3">
    <source>
        <dbReference type="EMBL" id="PCE27025.1"/>
    </source>
</evidence>
<dbReference type="Gene3D" id="2.30.30.240">
    <property type="entry name" value="PRC-barrel domain"/>
    <property type="match status" value="2"/>
</dbReference>
<name>A0A2A4F1Q6_9BURK</name>
<dbReference type="AlphaFoldDB" id="A0A2A4F1Q6"/>
<dbReference type="SUPFAM" id="SSF50346">
    <property type="entry name" value="PRC-barrel domain"/>
    <property type="match status" value="2"/>
</dbReference>
<feature type="compositionally biased region" description="Pro residues" evidence="1">
    <location>
        <begin position="93"/>
        <end position="109"/>
    </location>
</feature>